<sequence length="104" mass="10997">MDVVVRTWGSNFATCWSIGMDGLWYAPIFWSKEKRSIHQPGPQMQQLAPWAGIANAGAGCLTPCVPTTWMHALLGKPLPLGAASSRKVCMHAMARSSGGLGGAG</sequence>
<protein>
    <submittedName>
        <fullName evidence="1">Uncharacterized protein</fullName>
    </submittedName>
</protein>
<organism evidence="1">
    <name type="scientific">Eutreptiella gymnastica</name>
    <dbReference type="NCBI Taxonomy" id="73025"/>
    <lineage>
        <taxon>Eukaryota</taxon>
        <taxon>Discoba</taxon>
        <taxon>Euglenozoa</taxon>
        <taxon>Euglenida</taxon>
        <taxon>Spirocuta</taxon>
        <taxon>Euglenophyceae</taxon>
        <taxon>Eutreptiales</taxon>
        <taxon>Eutreptiaceae</taxon>
        <taxon>Eutreptiella</taxon>
    </lineage>
</organism>
<reference evidence="1" key="1">
    <citation type="submission" date="2021-01" db="EMBL/GenBank/DDBJ databases">
        <authorList>
            <person name="Corre E."/>
            <person name="Pelletier E."/>
            <person name="Niang G."/>
            <person name="Scheremetjew M."/>
            <person name="Finn R."/>
            <person name="Kale V."/>
            <person name="Holt S."/>
            <person name="Cochrane G."/>
            <person name="Meng A."/>
            <person name="Brown T."/>
            <person name="Cohen L."/>
        </authorList>
    </citation>
    <scope>NUCLEOTIDE SEQUENCE</scope>
    <source>
        <strain evidence="1">NIES-381</strain>
    </source>
</reference>
<proteinExistence type="predicted"/>
<gene>
    <name evidence="1" type="ORF">EGYM00392_LOCUS39103</name>
</gene>
<evidence type="ECO:0000313" key="1">
    <source>
        <dbReference type="EMBL" id="CAD9027968.1"/>
    </source>
</evidence>
<dbReference type="AlphaFoldDB" id="A0A7S1IZG4"/>
<name>A0A7S1IZG4_9EUGL</name>
<dbReference type="EMBL" id="HBGA01105273">
    <property type="protein sequence ID" value="CAD9027968.1"/>
    <property type="molecule type" value="Transcribed_RNA"/>
</dbReference>
<accession>A0A7S1IZG4</accession>